<evidence type="ECO:0000256" key="1">
    <source>
        <dbReference type="ARBA" id="ARBA00022630"/>
    </source>
</evidence>
<comment type="similarity">
    <text evidence="14">Belongs to the NADPH--cytochrome P450 reductase family.</text>
</comment>
<feature type="domain" description="FAD-binding FR-type" evidence="17">
    <location>
        <begin position="273"/>
        <end position="531"/>
    </location>
</feature>
<dbReference type="GO" id="GO:0005829">
    <property type="term" value="C:cytosol"/>
    <property type="evidence" value="ECO:0007669"/>
    <property type="project" value="TreeGrafter"/>
</dbReference>
<keyword evidence="14" id="KW-0443">Lipid metabolism</keyword>
<evidence type="ECO:0000256" key="14">
    <source>
        <dbReference type="HAMAP-Rule" id="MF_03212"/>
    </source>
</evidence>
<gene>
    <name evidence="18" type="primary">NDAI0C02110</name>
    <name evidence="14" type="synonym">NCP1</name>
    <name evidence="18" type="ordered locus">NDAI_0C02110</name>
</gene>
<evidence type="ECO:0000256" key="13">
    <source>
        <dbReference type="ARBA" id="ARBA00023221"/>
    </source>
</evidence>
<keyword evidence="6 14" id="KW-0521">NADP</keyword>
<feature type="binding site" evidence="14">
    <location>
        <position position="189"/>
    </location>
    <ligand>
        <name>FMN</name>
        <dbReference type="ChEBI" id="CHEBI:58210"/>
    </ligand>
</feature>
<dbReference type="GO" id="GO:0050661">
    <property type="term" value="F:NADP binding"/>
    <property type="evidence" value="ECO:0007669"/>
    <property type="project" value="UniProtKB-UniRule"/>
</dbReference>
<dbReference type="RefSeq" id="XP_003669114.1">
    <property type="nucleotide sequence ID" value="XM_003669066.1"/>
</dbReference>
<feature type="binding site" evidence="14">
    <location>
        <position position="297"/>
    </location>
    <ligand>
        <name>NADP(+)</name>
        <dbReference type="ChEBI" id="CHEBI:58349"/>
    </ligand>
</feature>
<dbReference type="PRINTS" id="PR00371">
    <property type="entry name" value="FPNCR"/>
</dbReference>
<evidence type="ECO:0000259" key="17">
    <source>
        <dbReference type="PROSITE" id="PS51384"/>
    </source>
</evidence>
<evidence type="ECO:0000313" key="19">
    <source>
        <dbReference type="Proteomes" id="UP000000689"/>
    </source>
</evidence>
<keyword evidence="10 14" id="KW-0756">Sterol biosynthesis</keyword>
<dbReference type="EMBL" id="HE580269">
    <property type="protein sequence ID" value="CCD23871.1"/>
    <property type="molecule type" value="Genomic_DNA"/>
</dbReference>
<keyword evidence="7 14" id="KW-0752">Steroid biosynthesis</keyword>
<comment type="caution">
    <text evidence="14">Lacks conserved residue(s) required for the propagation of feature annotation.</text>
</comment>
<reference evidence="18 19" key="1">
    <citation type="journal article" date="2011" name="Proc. Natl. Acad. Sci. U.S.A.">
        <title>Evolutionary erosion of yeast sex chromosomes by mating-type switching accidents.</title>
        <authorList>
            <person name="Gordon J.L."/>
            <person name="Armisen D."/>
            <person name="Proux-Wera E."/>
            <person name="Oheigeartaigh S.S."/>
            <person name="Byrne K.P."/>
            <person name="Wolfe K.H."/>
        </authorList>
    </citation>
    <scope>NUCLEOTIDE SEQUENCE [LARGE SCALE GENOMIC DNA]</scope>
    <source>
        <strain evidence="19">ATCC 10597 / BCRC 20456 / CBS 421 / NBRC 0211 / NRRL Y-12639</strain>
    </source>
</reference>
<dbReference type="InterPro" id="IPR023208">
    <property type="entry name" value="P450R"/>
</dbReference>
<dbReference type="Gene3D" id="3.40.50.80">
    <property type="entry name" value="Nucleotide-binding domain of ferredoxin-NADP reductase (FNR) module"/>
    <property type="match status" value="1"/>
</dbReference>
<keyword evidence="5 14" id="KW-0274">FAD</keyword>
<sequence>MDTIDVIVFLALLFGVALYLHRATIKDLFFSNDDELKAINSSGSRDLLQVLKEMNKNYLVLYASQTGTAEDYAKKFSKELISKFGLKVMCADIESYDYDSLFQLPSNIVISFFISTYGEGDFPDGSFSFEQFLTTQIDDEDNSLTNLQFTMFGLGNSTYEFFNGAAKKAVKYLKGANANLLGPFGEADDGSGTTDEDYISWTESVLEALKTVLNLDEHDQTFEPSFKYEILNEINDTVSLGEPSLQYLPINAGKQNGISFNEEGIQVGPFDQTHPYIAPITFSKELIKQIGDSKLDRNCVHAEIDISGSNLKYSTGDHVAFWPSNAIEKVNQFLSIFNLDGDLIFNLTPLDNTVKAPFLTPTTIRTAISHYLEITGPISRQFISQLVQFAPNESIKEKLITLSKDKLKFAQEITFKNYNIADALVYLSDDAKDVKWDSVPWNFLIETLPRLQPRYYSISSSSLSERQTVHITAIVEDSINELTNERTLGVTTNLLRNIERVQNSNNADAELLPVHYDLDGPRNLYQHFKLPIHIRRSTFKLPSNPKTPVIMIGPGTGIAPFRGFIRERVKFMENNPDNIKLGKHLLFYGSRNENDFLYKEEWPQYASKLGDSFEMIVAHSRIGDKKVYVQHKVKEYGEEIFKLLNDQSVGGAFIYVCGDAKGMAQDVQTTIVEILAHYQDISIVDALEIVKAMKTTGRYQEDVW</sequence>
<comment type="similarity">
    <text evidence="14 15">In the C-terminal section; belongs to the flavoprotein pyridine nucleotide cytochrome reductase family.</text>
</comment>
<evidence type="ECO:0000256" key="7">
    <source>
        <dbReference type="ARBA" id="ARBA00022955"/>
    </source>
</evidence>
<dbReference type="PRINTS" id="PR00369">
    <property type="entry name" value="FLAVODOXIN"/>
</dbReference>
<evidence type="ECO:0000256" key="2">
    <source>
        <dbReference type="ARBA" id="ARBA00022643"/>
    </source>
</evidence>
<comment type="subcellular location">
    <subcellularLocation>
        <location evidence="14">Endoplasmic reticulum membrane</location>
        <topology evidence="14">Single-pass membrane protein</topology>
        <orientation evidence="14">Cytoplasmic side</orientation>
    </subcellularLocation>
    <subcellularLocation>
        <location evidence="14">Mitochondrion outer membrane</location>
        <topology evidence="14">Single-pass membrane protein</topology>
        <orientation evidence="14">Cytoplasmic side</orientation>
    </subcellularLocation>
    <subcellularLocation>
        <location evidence="14">Cell membrane</location>
        <topology evidence="14">Single-pass membrane protein</topology>
        <orientation evidence="14">Cytoplasmic side</orientation>
    </subcellularLocation>
</comment>
<dbReference type="InterPro" id="IPR017927">
    <property type="entry name" value="FAD-bd_FR_type"/>
</dbReference>
<keyword evidence="14" id="KW-1003">Cell membrane</keyword>
<evidence type="ECO:0000256" key="5">
    <source>
        <dbReference type="ARBA" id="ARBA00022827"/>
    </source>
</evidence>
<evidence type="ECO:0000256" key="3">
    <source>
        <dbReference type="ARBA" id="ARBA00022692"/>
    </source>
</evidence>
<dbReference type="PROSITE" id="PS51384">
    <property type="entry name" value="FAD_FR"/>
    <property type="match status" value="1"/>
</dbReference>
<evidence type="ECO:0000256" key="10">
    <source>
        <dbReference type="ARBA" id="ARBA00023011"/>
    </source>
</evidence>
<evidence type="ECO:0000256" key="9">
    <source>
        <dbReference type="ARBA" id="ARBA00023002"/>
    </source>
</evidence>
<evidence type="ECO:0000256" key="8">
    <source>
        <dbReference type="ARBA" id="ARBA00022989"/>
    </source>
</evidence>
<keyword evidence="4 14" id="KW-0256">Endoplasmic reticulum</keyword>
<dbReference type="Gene3D" id="2.40.30.10">
    <property type="entry name" value="Translation factors"/>
    <property type="match status" value="1"/>
</dbReference>
<dbReference type="FunFam" id="3.40.50.360:FF:000036">
    <property type="entry name" value="NADPH--cytochrome P450 reductase"/>
    <property type="match status" value="1"/>
</dbReference>
<dbReference type="PANTHER" id="PTHR19384">
    <property type="entry name" value="NITRIC OXIDE SYNTHASE-RELATED"/>
    <property type="match status" value="1"/>
</dbReference>
<feature type="binding site" evidence="14">
    <location>
        <position position="556"/>
    </location>
    <ligand>
        <name>NADP(+)</name>
        <dbReference type="ChEBI" id="CHEBI:58349"/>
    </ligand>
</feature>
<dbReference type="Proteomes" id="UP000000689">
    <property type="component" value="Chromosome 3"/>
</dbReference>
<evidence type="ECO:0000256" key="6">
    <source>
        <dbReference type="ARBA" id="ARBA00022857"/>
    </source>
</evidence>
<dbReference type="SUPFAM" id="SSF52343">
    <property type="entry name" value="Ferredoxin reductase-like, C-terminal NADP-linked domain"/>
    <property type="match status" value="1"/>
</dbReference>
<feature type="domain" description="Flavodoxin-like" evidence="16">
    <location>
        <begin position="58"/>
        <end position="206"/>
    </location>
</feature>
<dbReference type="GO" id="GO:0003958">
    <property type="term" value="F:NADPH-hemoprotein reductase activity"/>
    <property type="evidence" value="ECO:0007669"/>
    <property type="project" value="UniProtKB-UniRule"/>
</dbReference>
<feature type="binding site" evidence="14">
    <location>
        <begin position="472"/>
        <end position="474"/>
    </location>
    <ligand>
        <name>FAD</name>
        <dbReference type="ChEBI" id="CHEBI:57692"/>
    </ligand>
</feature>
<keyword evidence="2 14" id="KW-0288">FMN</keyword>
<dbReference type="GO" id="GO:0005741">
    <property type="term" value="C:mitochondrial outer membrane"/>
    <property type="evidence" value="ECO:0007669"/>
    <property type="project" value="UniProtKB-SubCell"/>
</dbReference>
<proteinExistence type="inferred from homology"/>
<dbReference type="InterPro" id="IPR003097">
    <property type="entry name" value="CysJ-like_FAD-binding"/>
</dbReference>
<dbReference type="Pfam" id="PF00258">
    <property type="entry name" value="Flavodoxin_1"/>
    <property type="match status" value="1"/>
</dbReference>
<dbReference type="GO" id="GO:0010181">
    <property type="term" value="F:FMN binding"/>
    <property type="evidence" value="ECO:0007669"/>
    <property type="project" value="UniProtKB-UniRule"/>
</dbReference>
<keyword evidence="13 14" id="KW-0753">Steroid metabolism</keyword>
<evidence type="ECO:0000256" key="15">
    <source>
        <dbReference type="PIRNR" id="PIRNR000208"/>
    </source>
</evidence>
<keyword evidence="14" id="KW-0444">Lipid biosynthesis</keyword>
<evidence type="ECO:0000256" key="4">
    <source>
        <dbReference type="ARBA" id="ARBA00022824"/>
    </source>
</evidence>
<dbReference type="GO" id="GO:0005789">
    <property type="term" value="C:endoplasmic reticulum membrane"/>
    <property type="evidence" value="ECO:0007669"/>
    <property type="project" value="UniProtKB-SubCell"/>
</dbReference>
<dbReference type="InterPro" id="IPR023173">
    <property type="entry name" value="NADPH_Cyt_P450_Rdtase_alpha"/>
</dbReference>
<organism evidence="18 19">
    <name type="scientific">Naumovozyma dairenensis (strain ATCC 10597 / BCRC 20456 / CBS 421 / NBRC 0211 / NRRL Y-12639)</name>
    <name type="common">Saccharomyces dairenensis</name>
    <dbReference type="NCBI Taxonomy" id="1071378"/>
    <lineage>
        <taxon>Eukaryota</taxon>
        <taxon>Fungi</taxon>
        <taxon>Dikarya</taxon>
        <taxon>Ascomycota</taxon>
        <taxon>Saccharomycotina</taxon>
        <taxon>Saccharomycetes</taxon>
        <taxon>Saccharomycetales</taxon>
        <taxon>Saccharomycetaceae</taxon>
        <taxon>Naumovozyma</taxon>
    </lineage>
</organism>
<evidence type="ECO:0000313" key="18">
    <source>
        <dbReference type="EMBL" id="CCD23871.1"/>
    </source>
</evidence>
<comment type="catalytic activity">
    <reaction evidence="14 15">
        <text>2 oxidized [cytochrome P450] + NADPH = 2 reduced [cytochrome P450] + NADP(+) + H(+)</text>
        <dbReference type="Rhea" id="RHEA:24040"/>
        <dbReference type="Rhea" id="RHEA-COMP:14627"/>
        <dbReference type="Rhea" id="RHEA-COMP:14628"/>
        <dbReference type="ChEBI" id="CHEBI:15378"/>
        <dbReference type="ChEBI" id="CHEBI:55376"/>
        <dbReference type="ChEBI" id="CHEBI:57783"/>
        <dbReference type="ChEBI" id="CHEBI:58349"/>
        <dbReference type="ChEBI" id="CHEBI:60344"/>
        <dbReference type="EC" id="1.6.2.4"/>
    </reaction>
</comment>
<dbReference type="GO" id="GO:0006696">
    <property type="term" value="P:ergosterol biosynthetic process"/>
    <property type="evidence" value="ECO:0007669"/>
    <property type="project" value="UniProtKB-UniRule"/>
</dbReference>
<dbReference type="STRING" id="1071378.G0W7W0"/>
<feature type="binding site" evidence="14">
    <location>
        <begin position="454"/>
        <end position="457"/>
    </location>
    <ligand>
        <name>FAD</name>
        <dbReference type="ChEBI" id="CHEBI:57692"/>
    </ligand>
</feature>
<keyword evidence="14" id="KW-0496">Mitochondrion</keyword>
<dbReference type="InterPro" id="IPR001709">
    <property type="entry name" value="Flavoprot_Pyr_Nucl_cyt_Rdtase"/>
</dbReference>
<comment type="cofactor">
    <cofactor evidence="14">
        <name>FAD</name>
        <dbReference type="ChEBI" id="CHEBI:57692"/>
    </cofactor>
    <text evidence="14">Binds 1 FAD per monomer.</text>
</comment>
<dbReference type="InterPro" id="IPR001094">
    <property type="entry name" value="Flavdoxin-like"/>
</dbReference>
<dbReference type="EC" id="1.6.2.4" evidence="14 15"/>
<evidence type="ECO:0000256" key="12">
    <source>
        <dbReference type="ARBA" id="ARBA00023166"/>
    </source>
</evidence>
<dbReference type="PROSITE" id="PS50902">
    <property type="entry name" value="FLAVODOXIN_LIKE"/>
    <property type="match status" value="1"/>
</dbReference>
<dbReference type="HAMAP" id="MF_03212">
    <property type="entry name" value="NCPR"/>
    <property type="match status" value="1"/>
</dbReference>
<dbReference type="SUPFAM" id="SSF52218">
    <property type="entry name" value="Flavoproteins"/>
    <property type="match status" value="1"/>
</dbReference>
<keyword evidence="12 14" id="KW-1207">Sterol metabolism</keyword>
<dbReference type="HOGENOM" id="CLU_001570_17_3_1"/>
<dbReference type="InterPro" id="IPR039261">
    <property type="entry name" value="FNR_nucleotide-bd"/>
</dbReference>
<dbReference type="FunFam" id="3.40.50.80:FF:000001">
    <property type="entry name" value="NADPH--cytochrome P450 reductase 1"/>
    <property type="match status" value="1"/>
</dbReference>
<keyword evidence="8" id="KW-1133">Transmembrane helix</keyword>
<feature type="binding site" evidence="14">
    <location>
        <begin position="626"/>
        <end position="630"/>
    </location>
    <ligand>
        <name>NADP(+)</name>
        <dbReference type="ChEBI" id="CHEBI:58349"/>
    </ligand>
</feature>
<keyword evidence="3" id="KW-0812">Transmembrane</keyword>
<comment type="cofactor">
    <cofactor evidence="14">
        <name>FMN</name>
        <dbReference type="ChEBI" id="CHEBI:58210"/>
    </cofactor>
    <text evidence="14">Binds 1 FMN per monomer.</text>
</comment>
<comment type="similarity">
    <text evidence="14">In the N-terminal section; belongs to the flavodoxin family.</text>
</comment>
<feature type="binding site" evidence="14">
    <location>
        <begin position="489"/>
        <end position="492"/>
    </location>
    <ligand>
        <name>FAD</name>
        <dbReference type="ChEBI" id="CHEBI:57692"/>
    </ligand>
</feature>
<keyword evidence="14" id="KW-1000">Mitochondrion outer membrane</keyword>
<feature type="binding site" evidence="14">
    <location>
        <position position="704"/>
    </location>
    <ligand>
        <name>FAD</name>
        <dbReference type="ChEBI" id="CHEBI:57692"/>
    </ligand>
</feature>
<dbReference type="InterPro" id="IPR008254">
    <property type="entry name" value="Flavodoxin/NO_synth"/>
</dbReference>
<dbReference type="GO" id="GO:0005886">
    <property type="term" value="C:plasma membrane"/>
    <property type="evidence" value="ECO:0007669"/>
    <property type="project" value="UniProtKB-SubCell"/>
</dbReference>
<keyword evidence="19" id="KW-1185">Reference proteome</keyword>
<feature type="binding site" evidence="14">
    <location>
        <begin position="115"/>
        <end position="118"/>
    </location>
    <ligand>
        <name>FMN</name>
        <dbReference type="ChEBI" id="CHEBI:58210"/>
    </ligand>
</feature>
<dbReference type="InterPro" id="IPR017938">
    <property type="entry name" value="Riboflavin_synthase-like_b-brl"/>
</dbReference>
<name>G0W7W0_NAUDC</name>
<feature type="binding site" evidence="14">
    <location>
        <begin position="64"/>
        <end position="69"/>
    </location>
    <ligand>
        <name>FMN</name>
        <dbReference type="ChEBI" id="CHEBI:58210"/>
    </ligand>
</feature>
<dbReference type="GeneID" id="11496625"/>
<dbReference type="OrthoDB" id="1856718at2759"/>
<dbReference type="Gene3D" id="3.40.50.360">
    <property type="match status" value="1"/>
</dbReference>
<dbReference type="SUPFAM" id="SSF63380">
    <property type="entry name" value="Riboflavin synthase domain-like"/>
    <property type="match status" value="1"/>
</dbReference>
<dbReference type="KEGG" id="ndi:NDAI_0C02110"/>
<dbReference type="eggNOG" id="KOG1158">
    <property type="taxonomic scope" value="Eukaryota"/>
</dbReference>
<dbReference type="OMA" id="QKRYQRD"/>
<dbReference type="AlphaFoldDB" id="G0W7W0"/>
<dbReference type="Pfam" id="PF00175">
    <property type="entry name" value="NAD_binding_1"/>
    <property type="match status" value="1"/>
</dbReference>
<dbReference type="Gene3D" id="1.20.990.10">
    <property type="entry name" value="NADPH-cytochrome p450 Reductase, Chain A, domain 3"/>
    <property type="match status" value="1"/>
</dbReference>
<feature type="binding site" evidence="14">
    <location>
        <position position="666"/>
    </location>
    <ligand>
        <name>NADP(+)</name>
        <dbReference type="ChEBI" id="CHEBI:58349"/>
    </ligand>
</feature>
<dbReference type="InterPro" id="IPR001433">
    <property type="entry name" value="OxRdtase_FAD/NAD-bd"/>
</dbReference>
<comment type="function">
    <text evidence="14">This enzyme is required for electron transfer from NADP to cytochrome P450 in microsomes. It can also provide electron transfer to heme oxygenase and cytochrome B5. Involved in ergosterol biosynthesis.</text>
</comment>
<accession>G0W7W0</accession>
<dbReference type="PIRSF" id="PIRSF000208">
    <property type="entry name" value="P450R"/>
    <property type="match status" value="1"/>
</dbReference>
<evidence type="ECO:0000256" key="11">
    <source>
        <dbReference type="ARBA" id="ARBA00023136"/>
    </source>
</evidence>
<dbReference type="Pfam" id="PF00667">
    <property type="entry name" value="FAD_binding_1"/>
    <property type="match status" value="1"/>
</dbReference>
<protein>
    <recommendedName>
        <fullName evidence="14 15">NADPH--cytochrome P450 reductase</fullName>
        <shortName evidence="14">CPR</shortName>
        <shortName evidence="14">P450R</shortName>
        <ecNumber evidence="14 15">1.6.2.4</ecNumber>
    </recommendedName>
</protein>
<keyword evidence="9 14" id="KW-0560">Oxidoreductase</keyword>
<feature type="binding site" evidence="14">
    <location>
        <begin position="620"/>
        <end position="621"/>
    </location>
    <ligand>
        <name>NADP(+)</name>
        <dbReference type="ChEBI" id="CHEBI:58349"/>
    </ligand>
</feature>
<feature type="binding site" evidence="14">
    <location>
        <begin position="154"/>
        <end position="163"/>
    </location>
    <ligand>
        <name>FMN</name>
        <dbReference type="ChEBI" id="CHEBI:58210"/>
    </ligand>
</feature>
<dbReference type="PANTHER" id="PTHR19384:SF17">
    <property type="entry name" value="NADPH--CYTOCHROME P450 REDUCTASE"/>
    <property type="match status" value="1"/>
</dbReference>
<dbReference type="InterPro" id="IPR029039">
    <property type="entry name" value="Flavoprotein-like_sf"/>
</dbReference>
<dbReference type="GO" id="GO:0050660">
    <property type="term" value="F:flavin adenine dinucleotide binding"/>
    <property type="evidence" value="ECO:0007669"/>
    <property type="project" value="UniProtKB-UniRule"/>
</dbReference>
<keyword evidence="11 14" id="KW-0472">Membrane</keyword>
<evidence type="ECO:0000259" key="16">
    <source>
        <dbReference type="PROSITE" id="PS50902"/>
    </source>
</evidence>
<keyword evidence="1 14" id="KW-0285">Flavoprotein</keyword>